<proteinExistence type="predicted"/>
<evidence type="ECO:0000259" key="2">
    <source>
        <dbReference type="Pfam" id="PF23639"/>
    </source>
</evidence>
<feature type="coiled-coil region" evidence="1">
    <location>
        <begin position="198"/>
        <end position="225"/>
    </location>
</feature>
<dbReference type="Proteomes" id="UP000531251">
    <property type="component" value="Unassembled WGS sequence"/>
</dbReference>
<dbReference type="InterPro" id="IPR055570">
    <property type="entry name" value="DUF7146"/>
</dbReference>
<dbReference type="RefSeq" id="WP_167713133.1">
    <property type="nucleotide sequence ID" value="NZ_BAAADY010000034.1"/>
</dbReference>
<comment type="caution">
    <text evidence="3">The sequence shown here is derived from an EMBL/GenBank/DDBJ whole genome shotgun (WGS) entry which is preliminary data.</text>
</comment>
<feature type="domain" description="DUF7146" evidence="2">
    <location>
        <begin position="230"/>
        <end position="356"/>
    </location>
</feature>
<dbReference type="EMBL" id="JAATJB010000023">
    <property type="protein sequence ID" value="NJB99884.1"/>
    <property type="molecule type" value="Genomic_DNA"/>
</dbReference>
<reference evidence="3 4" key="1">
    <citation type="submission" date="2020-03" db="EMBL/GenBank/DDBJ databases">
        <title>Genomic Encyclopedia of Type Strains, Phase IV (KMG-IV): sequencing the most valuable type-strain genomes for metagenomic binning, comparative biology and taxonomic classification.</title>
        <authorList>
            <person name="Goeker M."/>
        </authorList>
    </citation>
    <scope>NUCLEOTIDE SEQUENCE [LARGE SCALE GENOMIC DNA]</scope>
    <source>
        <strain evidence="3 4">DSM 7225</strain>
    </source>
</reference>
<dbReference type="Pfam" id="PF23639">
    <property type="entry name" value="DUF7146"/>
    <property type="match status" value="1"/>
</dbReference>
<name>A0A7X5Y2L8_9SPHN</name>
<accession>A0A7X5Y2L8</accession>
<evidence type="ECO:0000256" key="1">
    <source>
        <dbReference type="SAM" id="Coils"/>
    </source>
</evidence>
<gene>
    <name evidence="3" type="ORF">GGR89_004230</name>
</gene>
<keyword evidence="4" id="KW-1185">Reference proteome</keyword>
<sequence>MASAAFDRTAGDGLSARERSILNLWDGGRSIEAIVRELGAPLAVVRDTVSLFHAGPSTEEVTTRAGLPAANAKMVAAMLAAQAKAEDRRRRDLIEVGEIENMLRDRAEAVVRELFPNARKAGHEMVLGSLGGEPGSSLSIHVGGGPKRGMWKDFAGGDQARGDMLCLIEQALFGGDRKRAVQWAKSFLRIADGEGPEVDRARIDAMRLEAQANAERRQKDAARQRQAIIASAVARWQSARRLERGDPVDEYLRNRGIDLAVLAQASGGRTPGALRYHPAVQYGVRVPGGPEPYVGPALVAMVTSLAGAHIATHRIWLAQDARGRWGKAGPDQLGYDEKGEPNDPKKVLASPAGGHIPLWKGTNRQPLHGLKPGEDVFASEGIENGLTAACADPSIRVISTVALPFFGQLQLPDILGQPEGGRLIWLRDNDPPGSDAETLLRGAVAKHREAGRRVGFVNPPGGAKDINDVAQKGLGNV</sequence>
<organism evidence="3 4">
    <name type="scientific">Sphingomonas trueperi</name>
    <dbReference type="NCBI Taxonomy" id="53317"/>
    <lineage>
        <taxon>Bacteria</taxon>
        <taxon>Pseudomonadati</taxon>
        <taxon>Pseudomonadota</taxon>
        <taxon>Alphaproteobacteria</taxon>
        <taxon>Sphingomonadales</taxon>
        <taxon>Sphingomonadaceae</taxon>
        <taxon>Sphingomonas</taxon>
    </lineage>
</organism>
<dbReference type="AlphaFoldDB" id="A0A7X5Y2L8"/>
<keyword evidence="1" id="KW-0175">Coiled coil</keyword>
<evidence type="ECO:0000313" key="3">
    <source>
        <dbReference type="EMBL" id="NJB99884.1"/>
    </source>
</evidence>
<evidence type="ECO:0000313" key="4">
    <source>
        <dbReference type="Proteomes" id="UP000531251"/>
    </source>
</evidence>
<protein>
    <recommendedName>
        <fullName evidence="2">DUF7146 domain-containing protein</fullName>
    </recommendedName>
</protein>